<evidence type="ECO:0000313" key="3">
    <source>
        <dbReference type="WBParaSite" id="PDA_v2.g31171.t1"/>
    </source>
</evidence>
<name>A0A914QMN9_9BILA</name>
<dbReference type="PROSITE" id="PS50097">
    <property type="entry name" value="BTB"/>
    <property type="match status" value="1"/>
</dbReference>
<sequence length="277" mass="32377">MNANLTKDTLPFAIQWKIPKNYFHGFQTPTDECLKSDAYDFPNIPALQYCLRIYPNDEEFPGECWIYLYLKLPNDKMKIESYFTVAIESANFSFKENHIFNEIKSGRGKKCCKTEELFDPEKKFFVDEEMTIKVDGFLMVETNSVERKIWNCKNFSGLLGLSLWAQENSKDFTIFVDEKKIDVHKCVLSAISPVFARIFESGMKESEENNVTIKDFTYEIVETAIKYCYHSSLVTDPTIENKMKVLPFFDKYNIQLFKDDLESFLISEIHESNVCLL</sequence>
<organism evidence="2 3">
    <name type="scientific">Panagrolaimus davidi</name>
    <dbReference type="NCBI Taxonomy" id="227884"/>
    <lineage>
        <taxon>Eukaryota</taxon>
        <taxon>Metazoa</taxon>
        <taxon>Ecdysozoa</taxon>
        <taxon>Nematoda</taxon>
        <taxon>Chromadorea</taxon>
        <taxon>Rhabditida</taxon>
        <taxon>Tylenchina</taxon>
        <taxon>Panagrolaimomorpha</taxon>
        <taxon>Panagrolaimoidea</taxon>
        <taxon>Panagrolaimidae</taxon>
        <taxon>Panagrolaimus</taxon>
    </lineage>
</organism>
<dbReference type="InterPro" id="IPR008974">
    <property type="entry name" value="TRAF-like"/>
</dbReference>
<dbReference type="AlphaFoldDB" id="A0A914QMN9"/>
<dbReference type="Proteomes" id="UP000887578">
    <property type="component" value="Unplaced"/>
</dbReference>
<dbReference type="Gene3D" id="2.60.210.10">
    <property type="entry name" value="Apoptosis, Tumor Necrosis Factor Receptor Associated Protein 2, Chain A"/>
    <property type="match status" value="1"/>
</dbReference>
<dbReference type="Pfam" id="PF00651">
    <property type="entry name" value="BTB"/>
    <property type="match status" value="1"/>
</dbReference>
<dbReference type="InterPro" id="IPR011333">
    <property type="entry name" value="SKP1/BTB/POZ_sf"/>
</dbReference>
<accession>A0A914QMN9</accession>
<protein>
    <submittedName>
        <fullName evidence="3">BTB domain-containing protein</fullName>
    </submittedName>
</protein>
<dbReference type="SMART" id="SM00225">
    <property type="entry name" value="BTB"/>
    <property type="match status" value="1"/>
</dbReference>
<dbReference type="WBParaSite" id="PDA_v2.g31171.t1">
    <property type="protein sequence ID" value="PDA_v2.g31171.t1"/>
    <property type="gene ID" value="PDA_v2.g31171"/>
</dbReference>
<dbReference type="InterPro" id="IPR000210">
    <property type="entry name" value="BTB/POZ_dom"/>
</dbReference>
<reference evidence="3" key="1">
    <citation type="submission" date="2022-11" db="UniProtKB">
        <authorList>
            <consortium name="WormBaseParasite"/>
        </authorList>
    </citation>
    <scope>IDENTIFICATION</scope>
</reference>
<proteinExistence type="predicted"/>
<evidence type="ECO:0000259" key="1">
    <source>
        <dbReference type="PROSITE" id="PS50097"/>
    </source>
</evidence>
<dbReference type="PANTHER" id="PTHR24413">
    <property type="entry name" value="SPECKLE-TYPE POZ PROTEIN"/>
    <property type="match status" value="1"/>
</dbReference>
<feature type="domain" description="BTB" evidence="1">
    <location>
        <begin position="170"/>
        <end position="237"/>
    </location>
</feature>
<dbReference type="SUPFAM" id="SSF54695">
    <property type="entry name" value="POZ domain"/>
    <property type="match status" value="1"/>
</dbReference>
<dbReference type="CDD" id="cd18186">
    <property type="entry name" value="BTB_POZ_ZBTB_KLHL-like"/>
    <property type="match status" value="1"/>
</dbReference>
<dbReference type="Gene3D" id="3.30.710.10">
    <property type="entry name" value="Potassium Channel Kv1.1, Chain A"/>
    <property type="match status" value="1"/>
</dbReference>
<evidence type="ECO:0000313" key="2">
    <source>
        <dbReference type="Proteomes" id="UP000887578"/>
    </source>
</evidence>
<dbReference type="SUPFAM" id="SSF49599">
    <property type="entry name" value="TRAF domain-like"/>
    <property type="match status" value="1"/>
</dbReference>
<keyword evidence="2" id="KW-1185">Reference proteome</keyword>